<dbReference type="RefSeq" id="XP_018388788.1">
    <property type="nucleotide sequence ID" value="XM_018523433.1"/>
</dbReference>
<organism evidence="2 3">
    <name type="scientific">Alternaria alternata</name>
    <name type="common">Alternaria rot fungus</name>
    <name type="synonym">Torula alternata</name>
    <dbReference type="NCBI Taxonomy" id="5599"/>
    <lineage>
        <taxon>Eukaryota</taxon>
        <taxon>Fungi</taxon>
        <taxon>Dikarya</taxon>
        <taxon>Ascomycota</taxon>
        <taxon>Pezizomycotina</taxon>
        <taxon>Dothideomycetes</taxon>
        <taxon>Pleosporomycetidae</taxon>
        <taxon>Pleosporales</taxon>
        <taxon>Pleosporineae</taxon>
        <taxon>Pleosporaceae</taxon>
        <taxon>Alternaria</taxon>
        <taxon>Alternaria sect. Alternaria</taxon>
        <taxon>Alternaria alternata complex</taxon>
    </lineage>
</organism>
<keyword evidence="3" id="KW-1185">Reference proteome</keyword>
<dbReference type="AlphaFoldDB" id="A0A177DUW0"/>
<protein>
    <submittedName>
        <fullName evidence="2">Uncharacterized protein</fullName>
    </submittedName>
</protein>
<dbReference type="EMBL" id="KV441473">
    <property type="protein sequence ID" value="OAG23367.1"/>
    <property type="molecule type" value="Genomic_DNA"/>
</dbReference>
<evidence type="ECO:0000256" key="1">
    <source>
        <dbReference type="SAM" id="MobiDB-lite"/>
    </source>
</evidence>
<dbReference type="GeneID" id="29109027"/>
<gene>
    <name evidence="2" type="ORF">CC77DRAFT_1006727</name>
</gene>
<proteinExistence type="predicted"/>
<evidence type="ECO:0000313" key="2">
    <source>
        <dbReference type="EMBL" id="OAG23367.1"/>
    </source>
</evidence>
<dbReference type="VEuPathDB" id="FungiDB:CC77DRAFT_1006727"/>
<accession>A0A177DUW0</accession>
<sequence length="235" mass="25970">MPLQAAIRHRGTLSIPATGHDLGLLILADPSTCWTTGWSSHALQERAVFLCRTTQHVATPQQRTRRQGGGLRDNVQHRRHVTRECGWRKHMLAGDDLLCSALCSTQQRSARLSHSSPDKRSVPRVLDPPEPDWPKRPWQSSWGSAFPIAGTSVLTSIHARITEAGRHSGWRTKNVPSITCVAPGTRTKGSWISARRRAQEAGEAARVRGAIAETCNQSAREMLRPMSLHGPVRPL</sequence>
<evidence type="ECO:0000313" key="3">
    <source>
        <dbReference type="Proteomes" id="UP000077248"/>
    </source>
</evidence>
<feature type="region of interest" description="Disordered" evidence="1">
    <location>
        <begin position="110"/>
        <end position="137"/>
    </location>
</feature>
<reference evidence="2 3" key="1">
    <citation type="submission" date="2016-05" db="EMBL/GenBank/DDBJ databases">
        <title>Comparative analysis of secretome profiles of manganese(II)-oxidizing ascomycete fungi.</title>
        <authorList>
            <consortium name="DOE Joint Genome Institute"/>
            <person name="Zeiner C.A."/>
            <person name="Purvine S.O."/>
            <person name="Zink E.M."/>
            <person name="Wu S."/>
            <person name="Pasa-Tolic L."/>
            <person name="Chaput D.L."/>
            <person name="Haridas S."/>
            <person name="Grigoriev I.V."/>
            <person name="Santelli C.M."/>
            <person name="Hansel C.M."/>
        </authorList>
    </citation>
    <scope>NUCLEOTIDE SEQUENCE [LARGE SCALE GENOMIC DNA]</scope>
    <source>
        <strain evidence="2 3">SRC1lrK2f</strain>
    </source>
</reference>
<name>A0A177DUW0_ALTAL</name>
<dbReference type="Proteomes" id="UP000077248">
    <property type="component" value="Unassembled WGS sequence"/>
</dbReference>
<dbReference type="KEGG" id="aalt:CC77DRAFT_1006727"/>